<comment type="caution">
    <text evidence="6">The sequence shown here is derived from an EMBL/GenBank/DDBJ whole genome shotgun (WGS) entry which is preliminary data.</text>
</comment>
<sequence>MSPTETTDHGIEDNDVGESSNDSLSPPISNSEADSLGENDEESALNPEPLRSFRHLDRDQRMRVIYGLLFHRMQHSSESDNADHDHANIQPPNGGLQILKQNEAISQNVVCRFCLGQPGDEDQEESLPKNTSTVNPFVSPCNCSGGSEWVHLRCFRRWQCQAASSNSTKSASKICSVCRCAYLLPPLPMNDAAIQPGALLVYMDDEEESSRPSSSFQKSLVLILDHSIHGTTGLIVNSPTAPPEDIEEEEQEREDSNEQLARHDISWRKGGPVCGGRLGVTRYLIAHTYNNASLGAEYEEQQLISHNVISDLRSEDSSHPTHKLQFVYDPRDMECPASFRARELGDVMSALLEGLPQSPEEDEVQSKALHDDQTRPDGEFLVFSGYCRWRGGQLASELQRGAWSVCNHVSPGEMLQPESWNRLRYFSDLLLSYEDLIQEDETVLQSTNH</sequence>
<dbReference type="GO" id="GO:0005829">
    <property type="term" value="C:cytosol"/>
    <property type="evidence" value="ECO:0007669"/>
    <property type="project" value="TreeGrafter"/>
</dbReference>
<dbReference type="Pfam" id="PF12906">
    <property type="entry name" value="RINGv"/>
    <property type="match status" value="1"/>
</dbReference>
<dbReference type="EMBL" id="CAKOGP040001224">
    <property type="protein sequence ID" value="CAJ1944469.1"/>
    <property type="molecule type" value="Genomic_DNA"/>
</dbReference>
<feature type="region of interest" description="Disordered" evidence="4">
    <location>
        <begin position="233"/>
        <end position="258"/>
    </location>
</feature>
<feature type="compositionally biased region" description="Acidic residues" evidence="4">
    <location>
        <begin position="244"/>
        <end position="253"/>
    </location>
</feature>
<dbReference type="PANTHER" id="PTHR30327:SF1">
    <property type="entry name" value="UPF0301 PROTEIN YQGE"/>
    <property type="match status" value="1"/>
</dbReference>
<accession>A0AAD2CZQ8</accession>
<feature type="compositionally biased region" description="Polar residues" evidence="4">
    <location>
        <begin position="17"/>
        <end position="33"/>
    </location>
</feature>
<proteinExistence type="predicted"/>
<dbReference type="InterPro" id="IPR013083">
    <property type="entry name" value="Znf_RING/FYVE/PHD"/>
</dbReference>
<protein>
    <recommendedName>
        <fullName evidence="5">RING-CH-type domain-containing protein</fullName>
    </recommendedName>
</protein>
<gene>
    <name evidence="6" type="ORF">CYCCA115_LOCUS8903</name>
</gene>
<feature type="region of interest" description="Disordered" evidence="4">
    <location>
        <begin position="1"/>
        <end position="52"/>
    </location>
</feature>
<evidence type="ECO:0000256" key="2">
    <source>
        <dbReference type="ARBA" id="ARBA00022771"/>
    </source>
</evidence>
<evidence type="ECO:0000256" key="1">
    <source>
        <dbReference type="ARBA" id="ARBA00022723"/>
    </source>
</evidence>
<dbReference type="PANTHER" id="PTHR30327">
    <property type="entry name" value="UNCHARACTERIZED PROTEIN YQGE"/>
    <property type="match status" value="1"/>
</dbReference>
<dbReference type="AlphaFoldDB" id="A0AAD2CZQ8"/>
<feature type="domain" description="RING-CH-type" evidence="5">
    <location>
        <begin position="103"/>
        <end position="185"/>
    </location>
</feature>
<dbReference type="Gene3D" id="3.30.40.10">
    <property type="entry name" value="Zinc/RING finger domain, C3HC4 (zinc finger)"/>
    <property type="match status" value="1"/>
</dbReference>
<name>A0AAD2CZQ8_9STRA</name>
<dbReference type="SMART" id="SM00744">
    <property type="entry name" value="RINGv"/>
    <property type="match status" value="1"/>
</dbReference>
<dbReference type="SUPFAM" id="SSF57850">
    <property type="entry name" value="RING/U-box"/>
    <property type="match status" value="1"/>
</dbReference>
<reference evidence="6" key="1">
    <citation type="submission" date="2023-08" db="EMBL/GenBank/DDBJ databases">
        <authorList>
            <person name="Audoor S."/>
            <person name="Bilcke G."/>
        </authorList>
    </citation>
    <scope>NUCLEOTIDE SEQUENCE</scope>
</reference>
<dbReference type="Pfam" id="PF02622">
    <property type="entry name" value="DUF179"/>
    <property type="match status" value="1"/>
</dbReference>
<keyword evidence="3" id="KW-0862">Zinc</keyword>
<keyword evidence="1" id="KW-0479">Metal-binding</keyword>
<evidence type="ECO:0000313" key="6">
    <source>
        <dbReference type="EMBL" id="CAJ1944469.1"/>
    </source>
</evidence>
<keyword evidence="2" id="KW-0863">Zinc-finger</keyword>
<dbReference type="InterPro" id="IPR003774">
    <property type="entry name" value="AlgH-like"/>
</dbReference>
<dbReference type="InterPro" id="IPR011016">
    <property type="entry name" value="Znf_RING-CH"/>
</dbReference>
<dbReference type="PROSITE" id="PS51292">
    <property type="entry name" value="ZF_RING_CH"/>
    <property type="match status" value="1"/>
</dbReference>
<feature type="compositionally biased region" description="Basic and acidic residues" evidence="4">
    <location>
        <begin position="1"/>
        <end position="12"/>
    </location>
</feature>
<evidence type="ECO:0000256" key="3">
    <source>
        <dbReference type="ARBA" id="ARBA00022833"/>
    </source>
</evidence>
<dbReference type="GO" id="GO:0008270">
    <property type="term" value="F:zinc ion binding"/>
    <property type="evidence" value="ECO:0007669"/>
    <property type="project" value="UniProtKB-KW"/>
</dbReference>
<dbReference type="Gene3D" id="3.40.1740.10">
    <property type="entry name" value="VC0467-like"/>
    <property type="match status" value="1"/>
</dbReference>
<evidence type="ECO:0000259" key="5">
    <source>
        <dbReference type="PROSITE" id="PS51292"/>
    </source>
</evidence>
<evidence type="ECO:0000256" key="4">
    <source>
        <dbReference type="SAM" id="MobiDB-lite"/>
    </source>
</evidence>
<dbReference type="Proteomes" id="UP001295423">
    <property type="component" value="Unassembled WGS sequence"/>
</dbReference>
<dbReference type="SUPFAM" id="SSF143456">
    <property type="entry name" value="VC0467-like"/>
    <property type="match status" value="2"/>
</dbReference>
<evidence type="ECO:0000313" key="7">
    <source>
        <dbReference type="Proteomes" id="UP001295423"/>
    </source>
</evidence>
<organism evidence="6 7">
    <name type="scientific">Cylindrotheca closterium</name>
    <dbReference type="NCBI Taxonomy" id="2856"/>
    <lineage>
        <taxon>Eukaryota</taxon>
        <taxon>Sar</taxon>
        <taxon>Stramenopiles</taxon>
        <taxon>Ochrophyta</taxon>
        <taxon>Bacillariophyta</taxon>
        <taxon>Bacillariophyceae</taxon>
        <taxon>Bacillariophycidae</taxon>
        <taxon>Bacillariales</taxon>
        <taxon>Bacillariaceae</taxon>
        <taxon>Cylindrotheca</taxon>
    </lineage>
</organism>
<keyword evidence="7" id="KW-1185">Reference proteome</keyword>